<dbReference type="RefSeq" id="WP_191718715.1">
    <property type="nucleotide sequence ID" value="NZ_JACSQP010000004.1"/>
</dbReference>
<dbReference type="Pfam" id="PF01551">
    <property type="entry name" value="Peptidase_M23"/>
    <property type="match status" value="1"/>
</dbReference>
<comment type="caution">
    <text evidence="2">The sequence shown here is derived from an EMBL/GenBank/DDBJ whole genome shotgun (WGS) entry which is preliminary data.</text>
</comment>
<keyword evidence="3" id="KW-1185">Reference proteome</keyword>
<evidence type="ECO:0000313" key="3">
    <source>
        <dbReference type="Proteomes" id="UP000648352"/>
    </source>
</evidence>
<gene>
    <name evidence="2" type="ORF">H9651_07725</name>
</gene>
<dbReference type="EMBL" id="JACSQP010000004">
    <property type="protein sequence ID" value="MBD7957525.1"/>
    <property type="molecule type" value="Genomic_DNA"/>
</dbReference>
<dbReference type="SUPFAM" id="SSF51261">
    <property type="entry name" value="Duplicated hybrid motif"/>
    <property type="match status" value="1"/>
</dbReference>
<accession>A0ABR8S235</accession>
<dbReference type="PRINTS" id="PR00933">
    <property type="entry name" value="BLYTICPTASE"/>
</dbReference>
<dbReference type="InterPro" id="IPR011055">
    <property type="entry name" value="Dup_hybrid_motif"/>
</dbReference>
<proteinExistence type="predicted"/>
<organism evidence="2 3">
    <name type="scientific">Microbacterium pullorum</name>
    <dbReference type="NCBI Taxonomy" id="2762236"/>
    <lineage>
        <taxon>Bacteria</taxon>
        <taxon>Bacillati</taxon>
        <taxon>Actinomycetota</taxon>
        <taxon>Actinomycetes</taxon>
        <taxon>Micrococcales</taxon>
        <taxon>Microbacteriaceae</taxon>
        <taxon>Microbacterium</taxon>
    </lineage>
</organism>
<dbReference type="InterPro" id="IPR016047">
    <property type="entry name" value="M23ase_b-sheet_dom"/>
</dbReference>
<dbReference type="PANTHER" id="PTHR30032">
    <property type="entry name" value="N-ACETYLMURAMOYL-L-ALANINE AMIDASE-RELATED"/>
    <property type="match status" value="1"/>
</dbReference>
<dbReference type="InterPro" id="IPR051922">
    <property type="entry name" value="Bact_Sporulation_Assoc"/>
</dbReference>
<evidence type="ECO:0000313" key="2">
    <source>
        <dbReference type="EMBL" id="MBD7957525.1"/>
    </source>
</evidence>
<dbReference type="Gene3D" id="3.40.50.12090">
    <property type="match status" value="1"/>
</dbReference>
<dbReference type="InterPro" id="IPR007253">
    <property type="entry name" value="Cell_wall-bd_2"/>
</dbReference>
<dbReference type="InterPro" id="IPR000841">
    <property type="entry name" value="Pept_M23A_Blytic"/>
</dbReference>
<sequence>MPLSIEPWDEPLPFAQREMMRAVTVPNWNLPFENGQRWSSGGPHRDSDGNAWGAVDFSPGSSPNKRVVAIADGRVYRVTCPAGWFLGIDHGGGWRSEYYHLANAQSNLVGQWVPVGTYLGEAASTLPCGGSSTGPHVHLSILLGNPPQPGQGLRPYYPVDGMRFGNYRVRAGASPYQGRWEDLSGRTVFTNFGCCLTSTTPAPQSFTSAPIPTLSGTPDVGSVLTASAGTWQPAATLQYQWRREGAAIPGATGTTYQVTKSDRGARLSVAVTGTRAGTWPATKVSGTLTVPTPVVRRSGATRYDTSAAISAATHTPGVPTAYLASGQVFADALSAAAAAGATDTPVLLTAPDGIPTAVAAELDRLDPGRIVIVGGPAAISDIVMTQARAYTTGEVTRLSGDTRYHSAVLVSSTTFTSKAGDVYIASGTDFADALSAAAAAAGAAGAPVLLSKPSSLPDVVAAELTRLAPQRIVIVGGPAAISEDVRVQLESYAGEVIRLAGGNRFETAAAVAAATTRAPAPSVYLASGLDFADAVSGAAAAASASVPILLTRNDFLPPATGDTITRLRPPRIVVLGGPAAIPEHIARAAAALAP</sequence>
<protein>
    <submittedName>
        <fullName evidence="2">Cell wall-binding repeat-containing protein</fullName>
    </submittedName>
</protein>
<dbReference type="Proteomes" id="UP000648352">
    <property type="component" value="Unassembled WGS sequence"/>
</dbReference>
<name>A0ABR8S235_9MICO</name>
<dbReference type="Pfam" id="PF04122">
    <property type="entry name" value="CW_binding_2"/>
    <property type="match status" value="3"/>
</dbReference>
<feature type="domain" description="M23ase beta-sheet core" evidence="1">
    <location>
        <begin position="62"/>
        <end position="142"/>
    </location>
</feature>
<dbReference type="CDD" id="cd12797">
    <property type="entry name" value="M23_peptidase"/>
    <property type="match status" value="1"/>
</dbReference>
<reference evidence="2 3" key="1">
    <citation type="submission" date="2020-08" db="EMBL/GenBank/DDBJ databases">
        <title>A Genomic Blueprint of the Chicken Gut Microbiome.</title>
        <authorList>
            <person name="Gilroy R."/>
            <person name="Ravi A."/>
            <person name="Getino M."/>
            <person name="Pursley I."/>
            <person name="Horton D.L."/>
            <person name="Alikhan N.-F."/>
            <person name="Baker D."/>
            <person name="Gharbi K."/>
            <person name="Hall N."/>
            <person name="Watson M."/>
            <person name="Adriaenssens E.M."/>
            <person name="Foster-Nyarko E."/>
            <person name="Jarju S."/>
            <person name="Secka A."/>
            <person name="Antonio M."/>
            <person name="Oren A."/>
            <person name="Chaudhuri R."/>
            <person name="La Ragione R.M."/>
            <person name="Hildebrand F."/>
            <person name="Pallen M.J."/>
        </authorList>
    </citation>
    <scope>NUCLEOTIDE SEQUENCE [LARGE SCALE GENOMIC DNA]</scope>
    <source>
        <strain evidence="2 3">Sa4CUA7</strain>
    </source>
</reference>
<dbReference type="Gene3D" id="2.70.70.10">
    <property type="entry name" value="Glucose Permease (Domain IIA)"/>
    <property type="match status" value="1"/>
</dbReference>
<evidence type="ECO:0000259" key="1">
    <source>
        <dbReference type="Pfam" id="PF01551"/>
    </source>
</evidence>
<dbReference type="Gene3D" id="2.60.40.2700">
    <property type="match status" value="1"/>
</dbReference>
<dbReference type="PANTHER" id="PTHR30032:SF8">
    <property type="entry name" value="GERMINATION-SPECIFIC N-ACETYLMURAMOYL-L-ALANINE AMIDASE"/>
    <property type="match status" value="1"/>
</dbReference>